<organism evidence="2 3">
    <name type="scientific">Calicophoron daubneyi</name>
    <name type="common">Rumen fluke</name>
    <name type="synonym">Paramphistomum daubneyi</name>
    <dbReference type="NCBI Taxonomy" id="300641"/>
    <lineage>
        <taxon>Eukaryota</taxon>
        <taxon>Metazoa</taxon>
        <taxon>Spiralia</taxon>
        <taxon>Lophotrochozoa</taxon>
        <taxon>Platyhelminthes</taxon>
        <taxon>Trematoda</taxon>
        <taxon>Digenea</taxon>
        <taxon>Plagiorchiida</taxon>
        <taxon>Pronocephalata</taxon>
        <taxon>Paramphistomoidea</taxon>
        <taxon>Paramphistomidae</taxon>
        <taxon>Calicophoron</taxon>
    </lineage>
</organism>
<feature type="chain" id="PRO_5044010815" evidence="1">
    <location>
        <begin position="24"/>
        <end position="621"/>
    </location>
</feature>
<dbReference type="PANTHER" id="PTHR13627:SF34">
    <property type="entry name" value="RIBITOL-5-PHOSPHATE TRANSFERASE"/>
    <property type="match status" value="1"/>
</dbReference>
<proteinExistence type="predicted"/>
<dbReference type="PANTHER" id="PTHR13627">
    <property type="entry name" value="FUKUTIN RELATED PROTEIN"/>
    <property type="match status" value="1"/>
</dbReference>
<feature type="signal peptide" evidence="1">
    <location>
        <begin position="1"/>
        <end position="23"/>
    </location>
</feature>
<gene>
    <name evidence="2" type="ORF">CDAUBV1_LOCUS8527</name>
</gene>
<dbReference type="InterPro" id="IPR052613">
    <property type="entry name" value="LicD_transferase"/>
</dbReference>
<accession>A0AAV2TE08</accession>
<protein>
    <submittedName>
        <fullName evidence="2">Uncharacterized protein</fullName>
    </submittedName>
</protein>
<evidence type="ECO:0000256" key="1">
    <source>
        <dbReference type="SAM" id="SignalP"/>
    </source>
</evidence>
<dbReference type="AlphaFoldDB" id="A0AAV2TE08"/>
<dbReference type="EMBL" id="CAXLJL010000222">
    <property type="protein sequence ID" value="CAL5134673.1"/>
    <property type="molecule type" value="Genomic_DNA"/>
</dbReference>
<dbReference type="Proteomes" id="UP001497525">
    <property type="component" value="Unassembled WGS sequence"/>
</dbReference>
<evidence type="ECO:0000313" key="3">
    <source>
        <dbReference type="Proteomes" id="UP001497525"/>
    </source>
</evidence>
<evidence type="ECO:0000313" key="2">
    <source>
        <dbReference type="EMBL" id="CAL5134673.1"/>
    </source>
</evidence>
<keyword evidence="1" id="KW-0732">Signal</keyword>
<name>A0AAV2TE08_CALDB</name>
<reference evidence="2" key="1">
    <citation type="submission" date="2024-06" db="EMBL/GenBank/DDBJ databases">
        <authorList>
            <person name="Liu X."/>
            <person name="Lenzi L."/>
            <person name="Haldenby T S."/>
            <person name="Uol C."/>
        </authorList>
    </citation>
    <scope>NUCLEOTIDE SEQUENCE</scope>
</reference>
<comment type="caution">
    <text evidence="2">The sequence shown here is derived from an EMBL/GenBank/DDBJ whole genome shotgun (WGS) entry which is preliminary data.</text>
</comment>
<sequence>MRHYLTSASLLLIGGLLLWKFEARSRICDRDINHESDALQMSLSSSLRKTIIRKLIRAHRSTRSVAAMLIIEDTIGLLGKPNIINETSTTAHVRGQREQQLPEVCSEYWYDPRADNVFFENAYKTKPCRRIPLEQSVEILVYGESCETAKHLLDRIRLIYPNMTVRLAVSENDQESAICPLLESAYTLFNVKERASTWLRLAQASSSKYVLVGRNMVEFTFHTNVDRLLRVLNSLSVSVAGGSVRLEPEGRWYAGCYQTLIRNFTIRIHPGHDLSAQSCAFCDYIASPFLIERSLLIRALHNSEMQGISTFVDMFLRFSDNYKKLGYTAPLQVVACVDVLFHVAGHSSWRGYGLAETPKESWTALARRWVVNRMTLPGGIVHRWNCKQVGIKCGVYRKPGLLMPGCCLESLSRCIRGFIELSGKHGISTCVYSGNVIGAIKMPGGILPWERDSDIGWDAEKYAKVNDTMRKELYDMYGCKLGNMEYKTKFKEDIASCRNITNHSCLYFPLFVDSWRIELYGVPNVESEQLHGLRSHTLVMQDGIWAPTYFNPGLDVRNWYGDNILGHIQHWLDYREPHGWTRYTNVEVAPFLQCPTGFPKHACLQGNYFPLGNIQFQDSLV</sequence>